<comment type="caution">
    <text evidence="2">The sequence shown here is derived from an EMBL/GenBank/DDBJ whole genome shotgun (WGS) entry which is preliminary data.</text>
</comment>
<gene>
    <name evidence="2" type="ORF">ACFFTR_19265</name>
</gene>
<evidence type="ECO:0000256" key="1">
    <source>
        <dbReference type="SAM" id="Phobius"/>
    </source>
</evidence>
<feature type="transmembrane region" description="Helical" evidence="1">
    <location>
        <begin position="142"/>
        <end position="169"/>
    </location>
</feature>
<feature type="transmembrane region" description="Helical" evidence="1">
    <location>
        <begin position="269"/>
        <end position="291"/>
    </location>
</feature>
<sequence length="401" mass="42534">MLAGALLGLARTREPGALDSLWAEDGQNFLTDALNLPWYEAILTPFNGYFHIVARLCWAFIALFPVAWAASLNAVIDAGITSALGLAVFRAARSRLDALPAALIGVAAALPMGFVPNALAQLQFPLVYAGLWMLLRRRASPLAVGLAGLAVLNSMLGVLLTAVAFVGLVRYRNREWAWKLLGVIPGSLLQLVPLLTGATRRGLGERPEHNPVTVAAMYLRWGVPRSFLGPAWLEISDDAWSHRAVTAIGLLIPVALTGLALWSRCYRELRLAAALAGFGALAGAVQLGAHGFGEDRYLVLISLPNLAAGVVLAAGVQRSGRALGCVSVKVPLVVFATLLTVVLAANFRPASPRDGSPRWGAAVAQGRAECLVRPGLARVSVHIAAWPVLGWEAVLPCARLR</sequence>
<dbReference type="EMBL" id="JBHMCA010000041">
    <property type="protein sequence ID" value="MFB9445219.1"/>
    <property type="molecule type" value="Genomic_DNA"/>
</dbReference>
<protein>
    <recommendedName>
        <fullName evidence="4">Integral membrane protein</fullName>
    </recommendedName>
</protein>
<organism evidence="2 3">
    <name type="scientific">Dactylosporangium vinaceum</name>
    <dbReference type="NCBI Taxonomy" id="53362"/>
    <lineage>
        <taxon>Bacteria</taxon>
        <taxon>Bacillati</taxon>
        <taxon>Actinomycetota</taxon>
        <taxon>Actinomycetes</taxon>
        <taxon>Micromonosporales</taxon>
        <taxon>Micromonosporaceae</taxon>
        <taxon>Dactylosporangium</taxon>
    </lineage>
</organism>
<keyword evidence="1" id="KW-0812">Transmembrane</keyword>
<feature type="transmembrane region" description="Helical" evidence="1">
    <location>
        <begin position="74"/>
        <end position="92"/>
    </location>
</feature>
<evidence type="ECO:0000313" key="3">
    <source>
        <dbReference type="Proteomes" id="UP001589608"/>
    </source>
</evidence>
<keyword evidence="1" id="KW-0472">Membrane</keyword>
<accession>A0ABV5M8Q2</accession>
<reference evidence="2 3" key="1">
    <citation type="submission" date="2024-09" db="EMBL/GenBank/DDBJ databases">
        <authorList>
            <person name="Sun Q."/>
            <person name="Mori K."/>
        </authorList>
    </citation>
    <scope>NUCLEOTIDE SEQUENCE [LARGE SCALE GENOMIC DNA]</scope>
    <source>
        <strain evidence="2 3">JCM 3307</strain>
    </source>
</reference>
<proteinExistence type="predicted"/>
<feature type="transmembrane region" description="Helical" evidence="1">
    <location>
        <begin position="297"/>
        <end position="316"/>
    </location>
</feature>
<name>A0ABV5M8Q2_9ACTN</name>
<evidence type="ECO:0000313" key="2">
    <source>
        <dbReference type="EMBL" id="MFB9445219.1"/>
    </source>
</evidence>
<evidence type="ECO:0008006" key="4">
    <source>
        <dbReference type="Google" id="ProtNLM"/>
    </source>
</evidence>
<feature type="transmembrane region" description="Helical" evidence="1">
    <location>
        <begin position="328"/>
        <end position="347"/>
    </location>
</feature>
<keyword evidence="3" id="KW-1185">Reference proteome</keyword>
<dbReference type="RefSeq" id="WP_223095872.1">
    <property type="nucleotide sequence ID" value="NZ_CP061913.1"/>
</dbReference>
<feature type="transmembrane region" description="Helical" evidence="1">
    <location>
        <begin position="99"/>
        <end position="122"/>
    </location>
</feature>
<feature type="transmembrane region" description="Helical" evidence="1">
    <location>
        <begin position="176"/>
        <end position="196"/>
    </location>
</feature>
<dbReference type="Proteomes" id="UP001589608">
    <property type="component" value="Unassembled WGS sequence"/>
</dbReference>
<keyword evidence="1" id="KW-1133">Transmembrane helix</keyword>
<feature type="transmembrane region" description="Helical" evidence="1">
    <location>
        <begin position="240"/>
        <end position="262"/>
    </location>
</feature>